<dbReference type="InterPro" id="IPR051805">
    <property type="entry name" value="Dehydratase_Activator_Redct"/>
</dbReference>
<feature type="domain" description="ATPase BadF/BadG/BcrA/BcrD type" evidence="2">
    <location>
        <begin position="317"/>
        <end position="571"/>
    </location>
</feature>
<dbReference type="SUPFAM" id="SSF53067">
    <property type="entry name" value="Actin-like ATPase domain"/>
    <property type="match status" value="2"/>
</dbReference>
<proteinExistence type="predicted"/>
<evidence type="ECO:0000259" key="2">
    <source>
        <dbReference type="Pfam" id="PF01869"/>
    </source>
</evidence>
<dbReference type="InterPro" id="IPR043129">
    <property type="entry name" value="ATPase_NBD"/>
</dbReference>
<evidence type="ECO:0000313" key="5">
    <source>
        <dbReference type="Proteomes" id="UP000269542"/>
    </source>
</evidence>
<dbReference type="PANTHER" id="PTHR32329">
    <property type="entry name" value="BIFUNCTIONAL PROTEIN [INCLUDES 2-HYDROXYACYL-COA DEHYDRATASE (N-TER) AND ITS ACTIVATOR DOMAIN (C_TERM)-RELATED"/>
    <property type="match status" value="1"/>
</dbReference>
<feature type="domain" description="ATPase BadF/BadG/BcrA/BcrD type" evidence="2">
    <location>
        <begin position="5"/>
        <end position="253"/>
    </location>
</feature>
<evidence type="ECO:0000313" key="4">
    <source>
        <dbReference type="EMBL" id="VEI12781.1"/>
    </source>
</evidence>
<dbReference type="PANTHER" id="PTHR32329:SF4">
    <property type="entry name" value="ACTIVATOR OF 2-HYDROXYACYL-COA DEHYDRATASE"/>
    <property type="match status" value="1"/>
</dbReference>
<dbReference type="Proteomes" id="UP000269542">
    <property type="component" value="Chromosome"/>
</dbReference>
<dbReference type="CDD" id="cd24034">
    <property type="entry name" value="ASKHA_NBD_O66634-like_rpt1"/>
    <property type="match status" value="1"/>
</dbReference>
<protein>
    <submittedName>
        <fullName evidence="4">2-hydroxyglutaryl-CoA dehydratase component A</fullName>
    </submittedName>
</protein>
<dbReference type="Gene3D" id="3.30.420.40">
    <property type="match status" value="4"/>
</dbReference>
<dbReference type="RefSeq" id="WP_126415958.1">
    <property type="nucleotide sequence ID" value="NZ_LR134476.1"/>
</dbReference>
<organism evidence="4 5">
    <name type="scientific">Trueperella bialowiezensis</name>
    <dbReference type="NCBI Taxonomy" id="312285"/>
    <lineage>
        <taxon>Bacteria</taxon>
        <taxon>Bacillati</taxon>
        <taxon>Actinomycetota</taxon>
        <taxon>Actinomycetes</taxon>
        <taxon>Actinomycetales</taxon>
        <taxon>Actinomycetaceae</taxon>
        <taxon>Trueperella</taxon>
    </lineage>
</organism>
<feature type="region of interest" description="Disordered" evidence="1">
    <location>
        <begin position="1507"/>
        <end position="1533"/>
    </location>
</feature>
<keyword evidence="5" id="KW-1185">Reference proteome</keyword>
<sequence>MVYRLGIDVGSTTVKAVLLDGEDIVFEDYRRHHADVRAELAKLLSDIAFEHPGIDVSAAVTGSGGMAVANVLDIPFVQEVIAETEATRRAYPDTDVIIELGGEDAKLTYLKPTPEQRMNGTCAGGTGAFIDQMASLLNTDAAGLNELAKNYETIYPIASRCGVFAKTDVQPLLNQGAAHEDLAASIFQSVATQTVAGLANGRPIRGNVMFLGGPLHFLPELRKAYERILDKVESYVTPERAQLYVAIGAAMLADENNVKQLDTMATTLREAGNAGIETNRLRPLFENDAERAEFYARHDKARVESVPTSEARGDCFLGIDAGSTTIKAVVIDEDDRIVFTHYASNEGDPVNAAVEIVTRIQNELPDTARIVRSCSTGYGEGIVQSAIGVDEGEIETMAHFRAAEYLQPGVTSVIDIGGQDMKYLRIKNGVVDSISVNEACSSGCGSFLQTFAAGMNTDVQSFAKAATESTAPVDLGTRCTVFMNSSVKQAQKEGASVADISAGLSYSVVRNALYKVIKLKDADELGDHVVVQGGTFLNDAVLRAFELLTGREVVRPNIAGLMGAFGAALTAKRHYKPDEVDQARPSSLLTVEELDGLTVETELKTCRLCQNHCNMTISKFSTGERHVSGNRCERGASLERVPAKSPIPNMYEWKYKRIFGYRRLREADAERGDIGIPRVLNMYEDYPFWFTVLTKLKFRVMISGRSNHALFEDGMESIPSENVCYPAKLAHGHIESLLSKGIKTIFYPCVSYSEETTSGQDNNFNCPIVATYPEVIRNNMERLTEEKATFISPFLSLSNREILPRRIAETFADWGVTEEEAREACEAGWEEMAAVRAEVKAKGQEALDYIRENNIKGVVLAGRPYHLDPEINHGIPELIVGLGTAVLTEDAVVENKLERPLRVRDQWSYHSRLYEAAATAGDDPDLQLVQLVSFGCGLDAITADQVQEILEGRGDVYTSLKIDEISNLGAARIRLRSLAAAVDERAERMGMDTPPESEEVLTYPAQLDAQADGDGRRRRNAIAPSQAGMVEYKKAGHIYEPVPFTKQMREDGYTILVPQMAPIHFRLLMPVLRRGGYNVKLLEKTTKENIETGLKYVNNDSCYPAIVVIGQLIDEFVAGRADPDRTAVAITQTGGMCRATNYAGLLRKGLRDAGYSQVPVIAVSAQGLEDNPGFEFTIPMLHRAIQAVTLGDLLQKVLLRTRPYQIDGNVVALYEKWDLVVREFFEYKGYSPTLGRKIGFHALIKEITREFDTVPLQDIPRKPRVGMVGEILVQYHPDANNDAVGVIEAEGCEAELPSLAQFFHNSLVTADWKYETLGSLTNRQRKLNNLALWVLQQYEKPYRRALEKSERFTAGPTIQELAEKVQEIAQLGNQAGEGWYLTADMMDMIENGTPNIICAQPFACLPNHVVGKGMFRALRQKYPQANITAIDYDPGASEVNQLNRIKLMISTAFINHKEGEQKLDLTGDVDLDLTDPSEYDPSELQGGMLGGGCGCGCAGGGVPAGAGSAGAGQSTKVGLGMPRIRVGAPSDAR</sequence>
<dbReference type="OrthoDB" id="9177882at2"/>
<evidence type="ECO:0000256" key="1">
    <source>
        <dbReference type="SAM" id="MobiDB-lite"/>
    </source>
</evidence>
<accession>A0A3S4VF54</accession>
<dbReference type="KEGG" id="tbw:NCTC13354_00475"/>
<dbReference type="Pfam" id="PF09989">
    <property type="entry name" value="DUF2229"/>
    <property type="match status" value="1"/>
</dbReference>
<gene>
    <name evidence="4" type="primary">hgdC</name>
    <name evidence="4" type="ORF">NCTC13354_00475</name>
</gene>
<dbReference type="Pfam" id="PF01869">
    <property type="entry name" value="BcrAD_BadFG"/>
    <property type="match status" value="2"/>
</dbReference>
<dbReference type="InterPro" id="IPR002731">
    <property type="entry name" value="ATPase_BadF"/>
</dbReference>
<name>A0A3S4VF54_9ACTO</name>
<reference evidence="4 5" key="1">
    <citation type="submission" date="2018-12" db="EMBL/GenBank/DDBJ databases">
        <authorList>
            <consortium name="Pathogen Informatics"/>
        </authorList>
    </citation>
    <scope>NUCLEOTIDE SEQUENCE [LARGE SCALE GENOMIC DNA]</scope>
    <source>
        <strain evidence="4 5">NCTC13354</strain>
    </source>
</reference>
<feature type="domain" description="DUF2229" evidence="3">
    <location>
        <begin position="674"/>
        <end position="892"/>
    </location>
</feature>
<dbReference type="InterPro" id="IPR018709">
    <property type="entry name" value="CoA_activase_DUF2229"/>
</dbReference>
<evidence type="ECO:0000259" key="3">
    <source>
        <dbReference type="Pfam" id="PF09989"/>
    </source>
</evidence>
<dbReference type="EMBL" id="LR134476">
    <property type="protein sequence ID" value="VEI12781.1"/>
    <property type="molecule type" value="Genomic_DNA"/>
</dbReference>
<dbReference type="CDD" id="cd24035">
    <property type="entry name" value="ASKHA_NBD_O66634-like_rpt2"/>
    <property type="match status" value="1"/>
</dbReference>